<protein>
    <submittedName>
        <fullName evidence="1">Uncharacterized protein</fullName>
    </submittedName>
</protein>
<dbReference type="EMBL" id="GGEC01076369">
    <property type="protein sequence ID" value="MBX56853.1"/>
    <property type="molecule type" value="Transcribed_RNA"/>
</dbReference>
<evidence type="ECO:0000313" key="1">
    <source>
        <dbReference type="EMBL" id="MBX56853.1"/>
    </source>
</evidence>
<dbReference type="AlphaFoldDB" id="A0A2P2PQ52"/>
<proteinExistence type="predicted"/>
<accession>A0A2P2PQ52</accession>
<name>A0A2P2PQ52_RHIMU</name>
<organism evidence="1">
    <name type="scientific">Rhizophora mucronata</name>
    <name type="common">Asiatic mangrove</name>
    <dbReference type="NCBI Taxonomy" id="61149"/>
    <lineage>
        <taxon>Eukaryota</taxon>
        <taxon>Viridiplantae</taxon>
        <taxon>Streptophyta</taxon>
        <taxon>Embryophyta</taxon>
        <taxon>Tracheophyta</taxon>
        <taxon>Spermatophyta</taxon>
        <taxon>Magnoliopsida</taxon>
        <taxon>eudicotyledons</taxon>
        <taxon>Gunneridae</taxon>
        <taxon>Pentapetalae</taxon>
        <taxon>rosids</taxon>
        <taxon>fabids</taxon>
        <taxon>Malpighiales</taxon>
        <taxon>Rhizophoraceae</taxon>
        <taxon>Rhizophora</taxon>
    </lineage>
</organism>
<sequence length="56" mass="6606">MYTCGVCVLRLPLFDVCFHVIRLMLPSKPSVKQIAFMIIRISTTNYNMWKLLHLFC</sequence>
<reference evidence="1" key="1">
    <citation type="submission" date="2018-02" db="EMBL/GenBank/DDBJ databases">
        <title>Rhizophora mucronata_Transcriptome.</title>
        <authorList>
            <person name="Meera S.P."/>
            <person name="Sreeshan A."/>
            <person name="Augustine A."/>
        </authorList>
    </citation>
    <scope>NUCLEOTIDE SEQUENCE</scope>
    <source>
        <tissue evidence="1">Leaf</tissue>
    </source>
</reference>